<feature type="repeat" description="WD" evidence="16">
    <location>
        <begin position="1281"/>
        <end position="1321"/>
    </location>
</feature>
<feature type="region of interest" description="Disordered" evidence="19">
    <location>
        <begin position="1050"/>
        <end position="1100"/>
    </location>
</feature>
<evidence type="ECO:0000256" key="13">
    <source>
        <dbReference type="ARBA" id="ARBA00023175"/>
    </source>
</evidence>
<keyword evidence="7 16" id="KW-0853">WD repeat</keyword>
<dbReference type="InterPro" id="IPR027417">
    <property type="entry name" value="P-loop_NTPase"/>
</dbReference>
<accession>A0ABM4BVC7</accession>
<evidence type="ECO:0000256" key="18">
    <source>
        <dbReference type="SAM" id="Coils"/>
    </source>
</evidence>
<dbReference type="InterPro" id="IPR001680">
    <property type="entry name" value="WD40_rpt"/>
</dbReference>
<feature type="compositionally biased region" description="Basic and acidic residues" evidence="19">
    <location>
        <begin position="1073"/>
        <end position="1100"/>
    </location>
</feature>
<dbReference type="Gene3D" id="3.40.850.10">
    <property type="entry name" value="Kinesin motor domain"/>
    <property type="match status" value="1"/>
</dbReference>
<dbReference type="SUPFAM" id="SSF52540">
    <property type="entry name" value="P-loop containing nucleoside triphosphate hydrolases"/>
    <property type="match status" value="1"/>
</dbReference>
<dbReference type="InterPro" id="IPR056532">
    <property type="entry name" value="KIF21A/B_hel_2"/>
</dbReference>
<evidence type="ECO:0000256" key="10">
    <source>
        <dbReference type="ARBA" id="ARBA00022741"/>
    </source>
</evidence>
<keyword evidence="6" id="KW-0597">Phosphoprotein</keyword>
<feature type="region of interest" description="Disordered" evidence="19">
    <location>
        <begin position="848"/>
        <end position="872"/>
    </location>
</feature>
<dbReference type="InterPro" id="IPR001752">
    <property type="entry name" value="Kinesin_motor_dom"/>
</dbReference>
<evidence type="ECO:0000256" key="5">
    <source>
        <dbReference type="ARBA" id="ARBA00022490"/>
    </source>
</evidence>
<evidence type="ECO:0000256" key="12">
    <source>
        <dbReference type="ARBA" id="ARBA00023054"/>
    </source>
</evidence>
<feature type="domain" description="Kinesin motor" evidence="20">
    <location>
        <begin position="9"/>
        <end position="351"/>
    </location>
</feature>
<dbReference type="InterPro" id="IPR036961">
    <property type="entry name" value="Kinesin_motor_dom_sf"/>
</dbReference>
<feature type="repeat" description="WD" evidence="16">
    <location>
        <begin position="1241"/>
        <end position="1280"/>
    </location>
</feature>
<keyword evidence="11 17" id="KW-0067">ATP-binding</keyword>
<evidence type="ECO:0000256" key="3">
    <source>
        <dbReference type="ARBA" id="ARBA00004489"/>
    </source>
</evidence>
<feature type="region of interest" description="Disordered" evidence="19">
    <location>
        <begin position="579"/>
        <end position="599"/>
    </location>
</feature>
<feature type="repeat" description="WD" evidence="16">
    <location>
        <begin position="1503"/>
        <end position="1533"/>
    </location>
</feature>
<feature type="coiled-coil region" evidence="18">
    <location>
        <begin position="359"/>
        <end position="476"/>
    </location>
</feature>
<organism evidence="21 22">
    <name type="scientific">Hydra vulgaris</name>
    <name type="common">Hydra</name>
    <name type="synonym">Hydra attenuata</name>
    <dbReference type="NCBI Taxonomy" id="6087"/>
    <lineage>
        <taxon>Eukaryota</taxon>
        <taxon>Metazoa</taxon>
        <taxon>Cnidaria</taxon>
        <taxon>Hydrozoa</taxon>
        <taxon>Hydroidolina</taxon>
        <taxon>Anthoathecata</taxon>
        <taxon>Aplanulata</taxon>
        <taxon>Hydridae</taxon>
        <taxon>Hydra</taxon>
    </lineage>
</organism>
<dbReference type="InterPro" id="IPR015943">
    <property type="entry name" value="WD40/YVTN_repeat-like_dom_sf"/>
</dbReference>
<dbReference type="CDD" id="cd01372">
    <property type="entry name" value="KISc_KIF4"/>
    <property type="match status" value="1"/>
</dbReference>
<keyword evidence="14" id="KW-0206">Cytoskeleton</keyword>
<dbReference type="InterPro" id="IPR027640">
    <property type="entry name" value="Kinesin-like_fam"/>
</dbReference>
<dbReference type="PROSITE" id="PS50082">
    <property type="entry name" value="WD_REPEATS_2"/>
    <property type="match status" value="5"/>
</dbReference>
<sequence length="1552" mass="175480">MSTPSDDTSVQVALRIRPQNASEKIDLCHICTSVTPGHPQVVLGKDKAFTYDFVFDLDSHQEDIYKEIAKPLIEGCFDGYNATILAYGQTGSGKTYTMGTSFDVGISEDQIGIIPRAAKHLFDGIRKRKEEAEKAGQPSPEFTVTAQFLELYNEEIVDLLDIENKGKKLIRVHEDHNGNIYLTGVVARPVTAAETCMTLLEEGAISRSTAATMMNATSSRSHAIFTLFIKHHRISQSDEGEEFETLNAKFNFVDLAGSERLKRTGATGDRAKEGISINQGLLSLGNVISALGDKTKRGSHVPYRDSKLTRLLQDSLGGNSRTLMIACCSPSDRDFMETLNTLKYANRARNIKNKVIVNQDKASKQIALLRQEIQQITLELMEYKQGKRVADGSGEHMSDTFQELNMLRSENETLRMRVKALQKNIESKSIQLTELKISSVLANLTDEEKTTFKDMVTSYETKIQELTTKLAESEELSSVAIRRAQNVSRAAMSPGTCQEDEQLVSFIDAAKDHLRAEKNKKKHMKKVKKEILFEDSKEKLSPESGVVMNSDENDEDENDEKNENNMVIEINECHIDEEDSHNEEEDDDIASNTDSDNEDALNQSLKNEEAMQNNINDLDTDITIKQKLIDELEHSQQRLTALKQQYEQKMILLQNKIKETESERDKVLKSIGNVDQLARSKSDEVRKQYEKKLIAMQKELSKLQNSKREHQRLLKAKEQNEQQLKLMRDELNDMKRTKVKLMRAMRDESTRNKKMESKFNQQMETMLKENRKKEYELKKMKDDKKQRDLILKRKQEELNAMRKQVKPVSGKVQSSGQTRPNSLQTQFQSATNLNTTFLVETITTSIPETPPSVLHDPSRFESPSKSLRSPAVSKKAKQKWEILERKLTDLAIRMKNVAQMENDMERWLAERDRVSKQLDAARRRKEIAEKKNNLEDIKDLNSQLEGLEAHLDYIQEHVTESQGTIMGMEDEGEGINTADVINTCTLTESKYLLEHFYSKSVEMAQELANKDAAYKEIQIKLEAMEKHCEVQQQLLQHACNLEHGGDILDADDIEEPLPDFNVPTTRKSRRKTALPEELLHPKEKKQENKNDTEENKENIQTIDRKKEIAETFQLDEKTLQKLVELEKSLKDKKKMPPPPAPTQLNSQMRSGSLSESIDDDFSSVGNFSRNTKISKSARPFVKSSSTSNLKAAVAKRPSSTRGSPINERKIVGDATPSSLGQILPSKVSQGKPEVLVCMYTATGHNNAVLSLDVQDNLMVSGSKDRTAKVWDLTQNEEILSLNQHKRDVGVVKFSPLRNVIFTVYQSTIKLWDLRKGSVIKTLGSGLLQSMSDASIMDLGLNSQGTVLYSAIGNIVKMIDLRTYSTIGKLTGHTGAVTCLLVAETGHNHDNIITGSKDHSIKIFEVVDDVSSSQMPRQNLEPPHYDGVQSLAMKDKYLFSGSRDNTIKRWNFTNHRLEEHLTAAHKDWVTALNFIPNENILISSDRRGVVKLWNANTCKLAGEMLAHGKSINAIKCDESRIFTASSDRLIRIWKPSPVLLEDLSSKEEQEQAS</sequence>
<evidence type="ECO:0000256" key="17">
    <source>
        <dbReference type="PROSITE-ProRule" id="PRU00283"/>
    </source>
</evidence>
<keyword evidence="15" id="KW-0966">Cell projection</keyword>
<proteinExistence type="inferred from homology"/>
<dbReference type="PROSITE" id="PS50294">
    <property type="entry name" value="WD_REPEATS_REGION"/>
    <property type="match status" value="2"/>
</dbReference>
<dbReference type="SUPFAM" id="SSF50998">
    <property type="entry name" value="Quinoprotein alcohol dehydrogenase-like"/>
    <property type="match status" value="1"/>
</dbReference>
<evidence type="ECO:0000256" key="9">
    <source>
        <dbReference type="ARBA" id="ARBA00022737"/>
    </source>
</evidence>
<evidence type="ECO:0000256" key="2">
    <source>
        <dbReference type="ARBA" id="ARBA00004279"/>
    </source>
</evidence>
<dbReference type="CDD" id="cd22248">
    <property type="entry name" value="Rcc_KIF21"/>
    <property type="match status" value="1"/>
</dbReference>
<evidence type="ECO:0000256" key="16">
    <source>
        <dbReference type="PROSITE-ProRule" id="PRU00221"/>
    </source>
</evidence>
<dbReference type="SMART" id="SM00129">
    <property type="entry name" value="KISc"/>
    <property type="match status" value="1"/>
</dbReference>
<evidence type="ECO:0000256" key="8">
    <source>
        <dbReference type="ARBA" id="ARBA00022701"/>
    </source>
</evidence>
<keyword evidence="13 17" id="KW-0505">Motor protein</keyword>
<name>A0ABM4BVC7_HYDVU</name>
<dbReference type="Pfam" id="PF00225">
    <property type="entry name" value="Kinesin"/>
    <property type="match status" value="1"/>
</dbReference>
<dbReference type="PANTHER" id="PTHR47969:SF28">
    <property type="entry name" value="KINESIN-LIKE PROTEIN KIF21B"/>
    <property type="match status" value="1"/>
</dbReference>
<dbReference type="Pfam" id="PF00400">
    <property type="entry name" value="WD40"/>
    <property type="match status" value="5"/>
</dbReference>
<evidence type="ECO:0000256" key="14">
    <source>
        <dbReference type="ARBA" id="ARBA00023212"/>
    </source>
</evidence>
<dbReference type="InterPro" id="IPR011047">
    <property type="entry name" value="Quinoprotein_ADH-like_sf"/>
</dbReference>
<keyword evidence="10 17" id="KW-0547">Nucleotide-binding</keyword>
<reference evidence="22" key="1">
    <citation type="submission" date="2025-08" db="UniProtKB">
        <authorList>
            <consortium name="RefSeq"/>
        </authorList>
    </citation>
    <scope>IDENTIFICATION</scope>
</reference>
<feature type="compositionally biased region" description="Polar residues" evidence="19">
    <location>
        <begin position="1142"/>
        <end position="1155"/>
    </location>
</feature>
<gene>
    <name evidence="22" type="primary">LOC136071790</name>
</gene>
<dbReference type="Pfam" id="PF25764">
    <property type="entry name" value="KIF21A_4th"/>
    <property type="match status" value="1"/>
</dbReference>
<dbReference type="PROSITE" id="PS00678">
    <property type="entry name" value="WD_REPEATS_1"/>
    <property type="match status" value="1"/>
</dbReference>
<keyword evidence="8" id="KW-0493">Microtubule</keyword>
<keyword evidence="12 18" id="KW-0175">Coiled coil</keyword>
<dbReference type="SMART" id="SM00320">
    <property type="entry name" value="WD40"/>
    <property type="match status" value="6"/>
</dbReference>
<dbReference type="PRINTS" id="PR00380">
    <property type="entry name" value="KINESINHEAVY"/>
</dbReference>
<protein>
    <submittedName>
        <fullName evidence="22">Kinesin-like protein KIF21A isoform X2</fullName>
    </submittedName>
</protein>
<evidence type="ECO:0000256" key="19">
    <source>
        <dbReference type="SAM" id="MobiDB-lite"/>
    </source>
</evidence>
<feature type="coiled-coil region" evidence="18">
    <location>
        <begin position="897"/>
        <end position="957"/>
    </location>
</feature>
<keyword evidence="9" id="KW-0677">Repeat</keyword>
<feature type="region of interest" description="Disordered" evidence="19">
    <location>
        <begin position="540"/>
        <end position="564"/>
    </location>
</feature>
<dbReference type="PROSITE" id="PS00411">
    <property type="entry name" value="KINESIN_MOTOR_1"/>
    <property type="match status" value="1"/>
</dbReference>
<dbReference type="InterPro" id="IPR056533">
    <property type="entry name" value="KIF21A/B_hel_1"/>
</dbReference>
<feature type="region of interest" description="Disordered" evidence="19">
    <location>
        <begin position="1128"/>
        <end position="1157"/>
    </location>
</feature>
<feature type="repeat" description="WD" evidence="16">
    <location>
        <begin position="1420"/>
        <end position="1459"/>
    </location>
</feature>
<dbReference type="Pfam" id="PF23203">
    <property type="entry name" value="KIF21A"/>
    <property type="match status" value="1"/>
</dbReference>
<dbReference type="PANTHER" id="PTHR47969">
    <property type="entry name" value="CHROMOSOME-ASSOCIATED KINESIN KIF4A-RELATED"/>
    <property type="match status" value="1"/>
</dbReference>
<dbReference type="Proteomes" id="UP001652625">
    <property type="component" value="Chromosome 05"/>
</dbReference>
<comment type="similarity">
    <text evidence="17">Belongs to the TRAFAC class myosin-kinesin ATPase superfamily. Kinesin family.</text>
</comment>
<dbReference type="PROSITE" id="PS50067">
    <property type="entry name" value="KINESIN_MOTOR_2"/>
    <property type="match status" value="1"/>
</dbReference>
<dbReference type="Gene3D" id="2.130.10.10">
    <property type="entry name" value="YVTN repeat-like/Quinoprotein amine dehydrogenase"/>
    <property type="match status" value="2"/>
</dbReference>
<evidence type="ECO:0000256" key="6">
    <source>
        <dbReference type="ARBA" id="ARBA00022553"/>
    </source>
</evidence>
<feature type="compositionally biased region" description="Acidic residues" evidence="19">
    <location>
        <begin position="551"/>
        <end position="560"/>
    </location>
</feature>
<evidence type="ECO:0000313" key="21">
    <source>
        <dbReference type="Proteomes" id="UP001652625"/>
    </source>
</evidence>
<evidence type="ECO:0000256" key="11">
    <source>
        <dbReference type="ARBA" id="ARBA00022840"/>
    </source>
</evidence>
<dbReference type="CDD" id="cd00200">
    <property type="entry name" value="WD40"/>
    <property type="match status" value="1"/>
</dbReference>
<evidence type="ECO:0000256" key="7">
    <source>
        <dbReference type="ARBA" id="ARBA00022574"/>
    </source>
</evidence>
<feature type="region of interest" description="Disordered" evidence="19">
    <location>
        <begin position="1188"/>
        <end position="1213"/>
    </location>
</feature>
<feature type="coiled-coil region" evidence="18">
    <location>
        <begin position="625"/>
        <end position="783"/>
    </location>
</feature>
<evidence type="ECO:0000256" key="4">
    <source>
        <dbReference type="ARBA" id="ARBA00004624"/>
    </source>
</evidence>
<keyword evidence="21" id="KW-1185">Reference proteome</keyword>
<dbReference type="GeneID" id="136071790"/>
<evidence type="ECO:0000313" key="22">
    <source>
        <dbReference type="RefSeq" id="XP_065653154.1"/>
    </source>
</evidence>
<dbReference type="RefSeq" id="XP_065653154.1">
    <property type="nucleotide sequence ID" value="XM_065797082.1"/>
</dbReference>
<evidence type="ECO:0000256" key="1">
    <source>
        <dbReference type="ARBA" id="ARBA00004245"/>
    </source>
</evidence>
<keyword evidence="5" id="KW-0963">Cytoplasm</keyword>
<feature type="repeat" description="WD" evidence="16">
    <location>
        <begin position="1461"/>
        <end position="1496"/>
    </location>
</feature>
<evidence type="ECO:0000256" key="15">
    <source>
        <dbReference type="ARBA" id="ARBA00023273"/>
    </source>
</evidence>
<evidence type="ECO:0000259" key="20">
    <source>
        <dbReference type="PROSITE" id="PS50067"/>
    </source>
</evidence>
<comment type="subcellular location">
    <subcellularLocation>
        <location evidence="3">Cell projection</location>
        <location evidence="3">Axon</location>
    </subcellularLocation>
    <subcellularLocation>
        <location evidence="2">Cell projection</location>
        <location evidence="2">Dendrite</location>
    </subcellularLocation>
    <subcellularLocation>
        <location evidence="4">Cell projection</location>
        <location evidence="4">Growth cone</location>
    </subcellularLocation>
    <subcellularLocation>
        <location evidence="1">Cytoplasm</location>
        <location evidence="1">Cytoskeleton</location>
    </subcellularLocation>
</comment>
<feature type="compositionally biased region" description="Polar residues" evidence="19">
    <location>
        <begin position="811"/>
        <end position="822"/>
    </location>
</feature>
<dbReference type="InterPro" id="IPR019821">
    <property type="entry name" value="Kinesin_motor_CS"/>
</dbReference>
<feature type="binding site" evidence="17">
    <location>
        <begin position="88"/>
        <end position="95"/>
    </location>
    <ligand>
        <name>ATP</name>
        <dbReference type="ChEBI" id="CHEBI:30616"/>
    </ligand>
</feature>
<dbReference type="InterPro" id="IPR019775">
    <property type="entry name" value="WD40_repeat_CS"/>
</dbReference>
<dbReference type="Pfam" id="PF23204">
    <property type="entry name" value="KIF21A_2nd"/>
    <property type="match status" value="1"/>
</dbReference>
<feature type="region of interest" description="Disordered" evidence="19">
    <location>
        <begin position="803"/>
        <end position="822"/>
    </location>
</feature>